<sequence>MKQSISDQEKKFHYCDDCIKNPESCGKDPLKCRKEKEAELYFELYDKPISGFNRI</sequence>
<accession>A0A1G8PWP6</accession>
<dbReference type="AlphaFoldDB" id="A0A1G8PWP6"/>
<dbReference type="RefSeq" id="WP_167357542.1">
    <property type="nucleotide sequence ID" value="NZ_FNEH01000021.1"/>
</dbReference>
<protein>
    <submittedName>
        <fullName evidence="1">Uncharacterized protein</fullName>
    </submittedName>
</protein>
<evidence type="ECO:0000313" key="1">
    <source>
        <dbReference type="EMBL" id="SDI96902.1"/>
    </source>
</evidence>
<proteinExistence type="predicted"/>
<evidence type="ECO:0000313" key="2">
    <source>
        <dbReference type="Proteomes" id="UP000198945"/>
    </source>
</evidence>
<dbReference type="EMBL" id="FNEH01000021">
    <property type="protein sequence ID" value="SDI96902.1"/>
    <property type="molecule type" value="Genomic_DNA"/>
</dbReference>
<name>A0A1G8PWP6_9FIRM</name>
<reference evidence="1 2" key="1">
    <citation type="submission" date="2016-10" db="EMBL/GenBank/DDBJ databases">
        <authorList>
            <person name="de Groot N.N."/>
        </authorList>
    </citation>
    <scope>NUCLEOTIDE SEQUENCE [LARGE SCALE GENOMIC DNA]</scope>
    <source>
        <strain evidence="1 2">WG7</strain>
    </source>
</reference>
<dbReference type="Proteomes" id="UP000198945">
    <property type="component" value="Unassembled WGS sequence"/>
</dbReference>
<organism evidence="1 2">
    <name type="scientific">Halanaerobium congolense</name>
    <dbReference type="NCBI Taxonomy" id="54121"/>
    <lineage>
        <taxon>Bacteria</taxon>
        <taxon>Bacillati</taxon>
        <taxon>Bacillota</taxon>
        <taxon>Clostridia</taxon>
        <taxon>Halanaerobiales</taxon>
        <taxon>Halanaerobiaceae</taxon>
        <taxon>Halanaerobium</taxon>
    </lineage>
</organism>
<gene>
    <name evidence="1" type="ORF">SAMN04515654_12156</name>
</gene>